<dbReference type="GO" id="GO:0003677">
    <property type="term" value="F:DNA binding"/>
    <property type="evidence" value="ECO:0007669"/>
    <property type="project" value="InterPro"/>
</dbReference>
<dbReference type="Gene3D" id="1.10.10.1550">
    <property type="entry name" value="ROS/MUCR transcriptional regulator protein"/>
    <property type="match status" value="1"/>
</dbReference>
<comment type="caution">
    <text evidence="3">The sequence shown here is derived from an EMBL/GenBank/DDBJ whole genome shotgun (WGS) entry which is preliminary data.</text>
</comment>
<feature type="compositionally biased region" description="Basic and acidic residues" evidence="2">
    <location>
        <begin position="58"/>
        <end position="74"/>
    </location>
</feature>
<evidence type="ECO:0000313" key="4">
    <source>
        <dbReference type="Proteomes" id="UP000522333"/>
    </source>
</evidence>
<dbReference type="GO" id="GO:0006355">
    <property type="term" value="P:regulation of DNA-templated transcription"/>
    <property type="evidence" value="ECO:0007669"/>
    <property type="project" value="InterPro"/>
</dbReference>
<dbReference type="GO" id="GO:0008270">
    <property type="term" value="F:zinc ion binding"/>
    <property type="evidence" value="ECO:0007669"/>
    <property type="project" value="InterPro"/>
</dbReference>
<dbReference type="EMBL" id="JABAFY010000075">
    <property type="protein sequence ID" value="NME53172.1"/>
    <property type="molecule type" value="Genomic_DNA"/>
</dbReference>
<evidence type="ECO:0000256" key="1">
    <source>
        <dbReference type="ARBA" id="ARBA00007031"/>
    </source>
</evidence>
<comment type="similarity">
    <text evidence="1">Belongs to the ros/MucR family.</text>
</comment>
<sequence>MALEDRYIFTAIFAKYSDQPIEFVMEQYEKAKLLNMAIEKRLWDQSRVVACPASESPAQKEEKKPEKPQDRVPEKKCYTQKDLKCDPAEAITDTSVTCCLCGKQSLTLTARHLAHHGITMEEYKKLCGYSEQQKLMAHNLLAKLTTNAQRAQAARAAKRAEAHS</sequence>
<name>A0A848CD69_9BACT</name>
<proteinExistence type="inferred from homology"/>
<dbReference type="InterPro" id="IPR041920">
    <property type="entry name" value="ROS/MUCR_sf"/>
</dbReference>
<evidence type="ECO:0000313" key="3">
    <source>
        <dbReference type="EMBL" id="NME53172.1"/>
    </source>
</evidence>
<accession>A0A848CD69</accession>
<organism evidence="3 4">
    <name type="scientific">Desulfovibrio piger</name>
    <dbReference type="NCBI Taxonomy" id="901"/>
    <lineage>
        <taxon>Bacteria</taxon>
        <taxon>Pseudomonadati</taxon>
        <taxon>Thermodesulfobacteriota</taxon>
        <taxon>Desulfovibrionia</taxon>
        <taxon>Desulfovibrionales</taxon>
        <taxon>Desulfovibrionaceae</taxon>
        <taxon>Desulfovibrio</taxon>
    </lineage>
</organism>
<evidence type="ECO:0000256" key="2">
    <source>
        <dbReference type="SAM" id="MobiDB-lite"/>
    </source>
</evidence>
<dbReference type="Pfam" id="PF05443">
    <property type="entry name" value="ROS_MUCR"/>
    <property type="match status" value="1"/>
</dbReference>
<gene>
    <name evidence="3" type="ORF">HF854_11765</name>
</gene>
<protein>
    <submittedName>
        <fullName evidence="3">MucR family transcriptional regulator</fullName>
    </submittedName>
</protein>
<feature type="region of interest" description="Disordered" evidence="2">
    <location>
        <begin position="53"/>
        <end position="74"/>
    </location>
</feature>
<reference evidence="3 4" key="1">
    <citation type="submission" date="2020-04" db="EMBL/GenBank/DDBJ databases">
        <authorList>
            <person name="Hitch T.C.A."/>
            <person name="Wylensek D."/>
            <person name="Clavel T."/>
        </authorList>
    </citation>
    <scope>NUCLEOTIDE SEQUENCE [LARGE SCALE GENOMIC DNA]</scope>
    <source>
        <strain evidence="3 4">PG-251-APC-1</strain>
    </source>
</reference>
<dbReference type="Proteomes" id="UP000522333">
    <property type="component" value="Unassembled WGS sequence"/>
</dbReference>
<dbReference type="AlphaFoldDB" id="A0A848CD69"/>
<dbReference type="RefSeq" id="WP_168936461.1">
    <property type="nucleotide sequence ID" value="NZ_CAJKKT010000014.1"/>
</dbReference>
<dbReference type="InterPro" id="IPR008807">
    <property type="entry name" value="ROS_MUCR"/>
</dbReference>